<dbReference type="RefSeq" id="WP_210823681.1">
    <property type="nucleotide sequence ID" value="NZ_JAGPWB010000008.1"/>
</dbReference>
<keyword evidence="3 4" id="KW-0408">Iron</keyword>
<dbReference type="GO" id="GO:0046872">
    <property type="term" value="F:metal ion binding"/>
    <property type="evidence" value="ECO:0007669"/>
    <property type="project" value="UniProtKB-KW"/>
</dbReference>
<evidence type="ECO:0000313" key="6">
    <source>
        <dbReference type="EMBL" id="NWF46817.1"/>
    </source>
</evidence>
<keyword evidence="7" id="KW-1185">Reference proteome</keyword>
<comment type="caution">
    <text evidence="6">The sequence shown here is derived from an EMBL/GenBank/DDBJ whole genome shotgun (WGS) entry which is preliminary data.</text>
</comment>
<feature type="domain" description="Cytochrome c" evidence="5">
    <location>
        <begin position="4"/>
        <end position="87"/>
    </location>
</feature>
<evidence type="ECO:0000259" key="5">
    <source>
        <dbReference type="PROSITE" id="PS51007"/>
    </source>
</evidence>
<dbReference type="GO" id="GO:0009055">
    <property type="term" value="F:electron transfer activity"/>
    <property type="evidence" value="ECO:0007669"/>
    <property type="project" value="InterPro"/>
</dbReference>
<keyword evidence="1 4" id="KW-0349">Heme</keyword>
<dbReference type="EMBL" id="VYGV01000015">
    <property type="protein sequence ID" value="NWF46817.1"/>
    <property type="molecule type" value="Genomic_DNA"/>
</dbReference>
<proteinExistence type="predicted"/>
<dbReference type="Gene3D" id="1.10.760.10">
    <property type="entry name" value="Cytochrome c-like domain"/>
    <property type="match status" value="1"/>
</dbReference>
<evidence type="ECO:0000256" key="3">
    <source>
        <dbReference type="ARBA" id="ARBA00023004"/>
    </source>
</evidence>
<dbReference type="InterPro" id="IPR009056">
    <property type="entry name" value="Cyt_c-like_dom"/>
</dbReference>
<evidence type="ECO:0000256" key="1">
    <source>
        <dbReference type="ARBA" id="ARBA00022617"/>
    </source>
</evidence>
<dbReference type="Proteomes" id="UP000545507">
    <property type="component" value="Unassembled WGS sequence"/>
</dbReference>
<evidence type="ECO:0000256" key="4">
    <source>
        <dbReference type="PROSITE-ProRule" id="PRU00433"/>
    </source>
</evidence>
<dbReference type="AlphaFoldDB" id="A0A7Y8GZG4"/>
<dbReference type="PROSITE" id="PS51007">
    <property type="entry name" value="CYTC"/>
    <property type="match status" value="1"/>
</dbReference>
<dbReference type="Pfam" id="PF00034">
    <property type="entry name" value="Cytochrom_C"/>
    <property type="match status" value="1"/>
</dbReference>
<evidence type="ECO:0000256" key="2">
    <source>
        <dbReference type="ARBA" id="ARBA00022723"/>
    </source>
</evidence>
<reference evidence="6 7" key="1">
    <citation type="submission" date="2019-09" db="EMBL/GenBank/DDBJ databases">
        <title>Hydrogenophaga aromatica sp. nov., isolated from a para-xylene-degrading enrichment culture.</title>
        <authorList>
            <person name="Tancsics A."/>
            <person name="Banerjee S."/>
        </authorList>
    </citation>
    <scope>NUCLEOTIDE SEQUENCE [LARGE SCALE GENOMIC DNA]</scope>
    <source>
        <strain evidence="6 7">D2P1</strain>
    </source>
</reference>
<organism evidence="6 7">
    <name type="scientific">Hydrogenophaga aromaticivorans</name>
    <dbReference type="NCBI Taxonomy" id="2610898"/>
    <lineage>
        <taxon>Bacteria</taxon>
        <taxon>Pseudomonadati</taxon>
        <taxon>Pseudomonadota</taxon>
        <taxon>Betaproteobacteria</taxon>
        <taxon>Burkholderiales</taxon>
        <taxon>Comamonadaceae</taxon>
        <taxon>Hydrogenophaga</taxon>
    </lineage>
</organism>
<dbReference type="GO" id="GO:0020037">
    <property type="term" value="F:heme binding"/>
    <property type="evidence" value="ECO:0007669"/>
    <property type="project" value="InterPro"/>
</dbReference>
<name>A0A7Y8GZG4_9BURK</name>
<protein>
    <submittedName>
        <fullName evidence="6">Class I cytochrome c</fullName>
    </submittedName>
</protein>
<keyword evidence="2 4" id="KW-0479">Metal-binding</keyword>
<accession>A0A7Y8GZG4</accession>
<evidence type="ECO:0000313" key="7">
    <source>
        <dbReference type="Proteomes" id="UP000545507"/>
    </source>
</evidence>
<dbReference type="SUPFAM" id="SSF46626">
    <property type="entry name" value="Cytochrome c"/>
    <property type="match status" value="1"/>
</dbReference>
<dbReference type="InterPro" id="IPR036909">
    <property type="entry name" value="Cyt_c-like_dom_sf"/>
</dbReference>
<gene>
    <name evidence="6" type="ORF">F3K02_16380</name>
</gene>
<sequence>MTAQAQSKDPAAFQTQVWAASCMACHGPDGRAEGTGLAIGGRPAKDLLGKLLGYKSGQLKGTIMHQHAKGYSDEELSRIADHFSALK</sequence>